<evidence type="ECO:0000256" key="3">
    <source>
        <dbReference type="ARBA" id="ARBA00022475"/>
    </source>
</evidence>
<dbReference type="GO" id="GO:0008982">
    <property type="term" value="F:protein-N(PI)-phosphohistidine-sugar phosphotransferase activity"/>
    <property type="evidence" value="ECO:0007669"/>
    <property type="project" value="InterPro"/>
</dbReference>
<dbReference type="EMBL" id="DVJK01000133">
    <property type="protein sequence ID" value="HIS66854.1"/>
    <property type="molecule type" value="Genomic_DNA"/>
</dbReference>
<feature type="transmembrane region" description="Helical" evidence="8">
    <location>
        <begin position="136"/>
        <end position="158"/>
    </location>
</feature>
<dbReference type="Pfam" id="PF13303">
    <property type="entry name" value="PTS_EIIC_2"/>
    <property type="match status" value="1"/>
</dbReference>
<evidence type="ECO:0000313" key="10">
    <source>
        <dbReference type="EMBL" id="HIS66854.1"/>
    </source>
</evidence>
<evidence type="ECO:0000313" key="11">
    <source>
        <dbReference type="Proteomes" id="UP000824001"/>
    </source>
</evidence>
<dbReference type="Proteomes" id="UP000824001">
    <property type="component" value="Unassembled WGS sequence"/>
</dbReference>
<dbReference type="AlphaFoldDB" id="A0A9D1FDF9"/>
<keyword evidence="7 8" id="KW-0472">Membrane</keyword>
<evidence type="ECO:0000256" key="2">
    <source>
        <dbReference type="ARBA" id="ARBA00022448"/>
    </source>
</evidence>
<keyword evidence="3" id="KW-1003">Cell membrane</keyword>
<feature type="non-terminal residue" evidence="10">
    <location>
        <position position="268"/>
    </location>
</feature>
<evidence type="ECO:0000259" key="9">
    <source>
        <dbReference type="Pfam" id="PF13303"/>
    </source>
</evidence>
<proteinExistence type="predicted"/>
<evidence type="ECO:0000256" key="4">
    <source>
        <dbReference type="ARBA" id="ARBA00022597"/>
    </source>
</evidence>
<sequence>MSKAKAFMQRKNIEISLKRYGIDALGAMAQGLFCSLLIGTILKTLGSQTGVEIFTTVGSYAGAMSGPAMAIAIGWALKCPPLVLFSLTAVGWASNELGGAGGPLAVLFVAIIAAEIGKVVSKETPIDVLVTPLVTIFVGVALAALIAPPIGAAANYVGTLIVEATKLQPFWMGVVVSALVGIALTLPISSAAICHSFGLVGLAGGAAVAGCCANMVGFAVMSFRENRWGGLVSQGLGTSMLQMGNIVRNPKIWIPAIVTSMITGPIAT</sequence>
<reference evidence="10" key="1">
    <citation type="submission" date="2020-10" db="EMBL/GenBank/DDBJ databases">
        <authorList>
            <person name="Gilroy R."/>
        </authorList>
    </citation>
    <scope>NUCLEOTIDE SEQUENCE</scope>
    <source>
        <strain evidence="10">ChiHjej10B9-9673</strain>
    </source>
</reference>
<gene>
    <name evidence="10" type="ORF">IAC18_04745</name>
</gene>
<keyword evidence="6 8" id="KW-1133">Transmembrane helix</keyword>
<comment type="caution">
    <text evidence="10">The sequence shown here is derived from an EMBL/GenBank/DDBJ whole genome shotgun (WGS) entry which is preliminary data.</text>
</comment>
<evidence type="ECO:0000256" key="7">
    <source>
        <dbReference type="ARBA" id="ARBA00023136"/>
    </source>
</evidence>
<feature type="domain" description="Phosphotransferase system EIIC" evidence="9">
    <location>
        <begin position="23"/>
        <end position="268"/>
    </location>
</feature>
<name>A0A9D1FDF9_9FIRM</name>
<feature type="transmembrane region" description="Helical" evidence="8">
    <location>
        <begin position="97"/>
        <end position="116"/>
    </location>
</feature>
<evidence type="ECO:0000256" key="8">
    <source>
        <dbReference type="SAM" id="Phobius"/>
    </source>
</evidence>
<feature type="transmembrane region" description="Helical" evidence="8">
    <location>
        <begin position="20"/>
        <end position="41"/>
    </location>
</feature>
<evidence type="ECO:0000256" key="6">
    <source>
        <dbReference type="ARBA" id="ARBA00022989"/>
    </source>
</evidence>
<keyword evidence="2" id="KW-0813">Transport</keyword>
<dbReference type="InterPro" id="IPR003352">
    <property type="entry name" value="PTS_EIIC"/>
</dbReference>
<keyword evidence="5 8" id="KW-0812">Transmembrane</keyword>
<comment type="subcellular location">
    <subcellularLocation>
        <location evidence="1">Cell membrane</location>
        <topology evidence="1">Multi-pass membrane protein</topology>
    </subcellularLocation>
</comment>
<feature type="transmembrane region" description="Helical" evidence="8">
    <location>
        <begin position="199"/>
        <end position="221"/>
    </location>
</feature>
<keyword evidence="4 10" id="KW-0762">Sugar transport</keyword>
<evidence type="ECO:0000256" key="1">
    <source>
        <dbReference type="ARBA" id="ARBA00004651"/>
    </source>
</evidence>
<organism evidence="10 11">
    <name type="scientific">Candidatus Scatomorpha merdipullorum</name>
    <dbReference type="NCBI Taxonomy" id="2840927"/>
    <lineage>
        <taxon>Bacteria</taxon>
        <taxon>Bacillati</taxon>
        <taxon>Bacillota</taxon>
        <taxon>Clostridia</taxon>
        <taxon>Eubacteriales</taxon>
        <taxon>Candidatus Scatomorpha</taxon>
    </lineage>
</organism>
<accession>A0A9D1FDF9</accession>
<reference evidence="10" key="2">
    <citation type="journal article" date="2021" name="PeerJ">
        <title>Extensive microbial diversity within the chicken gut microbiome revealed by metagenomics and culture.</title>
        <authorList>
            <person name="Gilroy R."/>
            <person name="Ravi A."/>
            <person name="Getino M."/>
            <person name="Pursley I."/>
            <person name="Horton D.L."/>
            <person name="Alikhan N.F."/>
            <person name="Baker D."/>
            <person name="Gharbi K."/>
            <person name="Hall N."/>
            <person name="Watson M."/>
            <person name="Adriaenssens E.M."/>
            <person name="Foster-Nyarko E."/>
            <person name="Jarju S."/>
            <person name="Secka A."/>
            <person name="Antonio M."/>
            <person name="Oren A."/>
            <person name="Chaudhuri R.R."/>
            <person name="La Ragione R."/>
            <person name="Hildebrand F."/>
            <person name="Pallen M.J."/>
        </authorList>
    </citation>
    <scope>NUCLEOTIDE SEQUENCE</scope>
    <source>
        <strain evidence="10">ChiHjej10B9-9673</strain>
    </source>
</reference>
<protein>
    <submittedName>
        <fullName evidence="10">PTS sugar transporter subunit IIC</fullName>
    </submittedName>
</protein>
<dbReference type="GO" id="GO:0005886">
    <property type="term" value="C:plasma membrane"/>
    <property type="evidence" value="ECO:0007669"/>
    <property type="project" value="UniProtKB-SubCell"/>
</dbReference>
<dbReference type="GO" id="GO:0009401">
    <property type="term" value="P:phosphoenolpyruvate-dependent sugar phosphotransferase system"/>
    <property type="evidence" value="ECO:0007669"/>
    <property type="project" value="InterPro"/>
</dbReference>
<evidence type="ECO:0000256" key="5">
    <source>
        <dbReference type="ARBA" id="ARBA00022692"/>
    </source>
</evidence>
<feature type="transmembrane region" description="Helical" evidence="8">
    <location>
        <begin position="170"/>
        <end position="193"/>
    </location>
</feature>